<organism evidence="7 8">
    <name type="scientific">Seonamhaeicola maritimus</name>
    <dbReference type="NCBI Taxonomy" id="2591822"/>
    <lineage>
        <taxon>Bacteria</taxon>
        <taxon>Pseudomonadati</taxon>
        <taxon>Bacteroidota</taxon>
        <taxon>Flavobacteriia</taxon>
        <taxon>Flavobacteriales</taxon>
        <taxon>Flavobacteriaceae</taxon>
    </lineage>
</organism>
<name>A0A5C7GDU7_9FLAO</name>
<gene>
    <name evidence="7" type="ORF">FUA22_17870</name>
</gene>
<keyword evidence="2 5" id="KW-0732">Signal</keyword>
<evidence type="ECO:0000313" key="7">
    <source>
        <dbReference type="EMBL" id="TXG34777.1"/>
    </source>
</evidence>
<evidence type="ECO:0000256" key="4">
    <source>
        <dbReference type="ARBA" id="ARBA00023295"/>
    </source>
</evidence>
<evidence type="ECO:0000256" key="3">
    <source>
        <dbReference type="ARBA" id="ARBA00022801"/>
    </source>
</evidence>
<accession>A0A5C7GDU7</accession>
<dbReference type="NCBIfam" id="TIGR04183">
    <property type="entry name" value="Por_Secre_tail"/>
    <property type="match status" value="1"/>
</dbReference>
<reference evidence="7 8" key="1">
    <citation type="submission" date="2019-08" db="EMBL/GenBank/DDBJ databases">
        <title>Seonamhaeicola sediminis sp. nov., isolated from marine sediment.</title>
        <authorList>
            <person name="Cao W.R."/>
        </authorList>
    </citation>
    <scope>NUCLEOTIDE SEQUENCE [LARGE SCALE GENOMIC DNA]</scope>
    <source>
        <strain evidence="7 8">1505</strain>
    </source>
</reference>
<dbReference type="OrthoDB" id="9809583at2"/>
<dbReference type="GO" id="GO:0005975">
    <property type="term" value="P:carbohydrate metabolic process"/>
    <property type="evidence" value="ECO:0007669"/>
    <property type="project" value="InterPro"/>
</dbReference>
<dbReference type="InterPro" id="IPR026444">
    <property type="entry name" value="Secre_tail"/>
</dbReference>
<dbReference type="CDD" id="cd02178">
    <property type="entry name" value="GH16_beta_agarase"/>
    <property type="match status" value="1"/>
</dbReference>
<feature type="domain" description="GH16" evidence="6">
    <location>
        <begin position="19"/>
        <end position="326"/>
    </location>
</feature>
<dbReference type="Gene3D" id="2.60.120.200">
    <property type="match status" value="1"/>
</dbReference>
<dbReference type="GO" id="GO:0033916">
    <property type="term" value="F:beta-agarase activity"/>
    <property type="evidence" value="ECO:0007669"/>
    <property type="project" value="InterPro"/>
</dbReference>
<dbReference type="EMBL" id="VRKQ01000021">
    <property type="protein sequence ID" value="TXG34777.1"/>
    <property type="molecule type" value="Genomic_DNA"/>
</dbReference>
<evidence type="ECO:0000256" key="1">
    <source>
        <dbReference type="ARBA" id="ARBA00006865"/>
    </source>
</evidence>
<sequence length="411" mass="46835">MIITISVVFFLSFFSSFSQDWSGIPVPADPGSAKEWQLQTDVSDDFNYSAPAASKGSMFLAKWDDWYHNSWAGPGLTTWARDHSLVEGGELKLIASRYLTNRVNAGAVHSNNTVVYPVYVEIRARIMNSVLANGGWMLSPDDTQEIDFMEGYGATWSESTGTSQSWYAQGMHMSHHVFIRTPFQDWQPSEFNSIGSNPVDNDQPTWVRRDDGSGDINWKDDYHRYGVYWKDATHLYYYIDGVLVTWREGMEEIDPLYFTNSINPGDSNNDTRTGLNKPMDILFTVEDQDWRSNMTPPLTPTDTELANTDNHTMKVDWIRVYKPVATASVDEWFTNNLKVYPNPVNSHIKLQADVLMDRIKIYSIDGVQVFSKENINKLSDSISINNLSTGLYTLKVESIDGKWAYKKIIKN</sequence>
<evidence type="ECO:0000259" key="6">
    <source>
        <dbReference type="PROSITE" id="PS51762"/>
    </source>
</evidence>
<evidence type="ECO:0000256" key="5">
    <source>
        <dbReference type="SAM" id="SignalP"/>
    </source>
</evidence>
<dbReference type="SUPFAM" id="SSF49899">
    <property type="entry name" value="Concanavalin A-like lectins/glucanases"/>
    <property type="match status" value="1"/>
</dbReference>
<dbReference type="Proteomes" id="UP000321080">
    <property type="component" value="Unassembled WGS sequence"/>
</dbReference>
<evidence type="ECO:0000256" key="2">
    <source>
        <dbReference type="ARBA" id="ARBA00022729"/>
    </source>
</evidence>
<dbReference type="InterPro" id="IPR016287">
    <property type="entry name" value="Beta_agarase"/>
</dbReference>
<dbReference type="InterPro" id="IPR013320">
    <property type="entry name" value="ConA-like_dom_sf"/>
</dbReference>
<keyword evidence="4" id="KW-0326">Glycosidase</keyword>
<keyword evidence="8" id="KW-1185">Reference proteome</keyword>
<feature type="signal peptide" evidence="5">
    <location>
        <begin position="1"/>
        <end position="20"/>
    </location>
</feature>
<dbReference type="InterPro" id="IPR000757">
    <property type="entry name" value="Beta-glucanase-like"/>
</dbReference>
<dbReference type="AlphaFoldDB" id="A0A5C7GDU7"/>
<comment type="caution">
    <text evidence="7">The sequence shown here is derived from an EMBL/GenBank/DDBJ whole genome shotgun (WGS) entry which is preliminary data.</text>
</comment>
<feature type="chain" id="PRO_5022874910" evidence="5">
    <location>
        <begin position="21"/>
        <end position="411"/>
    </location>
</feature>
<keyword evidence="3" id="KW-0378">Hydrolase</keyword>
<comment type="similarity">
    <text evidence="1">Belongs to the glycosyl hydrolase 16 family.</text>
</comment>
<protein>
    <submittedName>
        <fullName evidence="7">T9SS type A sorting domain-containing protein</fullName>
    </submittedName>
</protein>
<evidence type="ECO:0000313" key="8">
    <source>
        <dbReference type="Proteomes" id="UP000321080"/>
    </source>
</evidence>
<proteinExistence type="inferred from homology"/>
<dbReference type="Pfam" id="PF18962">
    <property type="entry name" value="Por_Secre_tail"/>
    <property type="match status" value="1"/>
</dbReference>
<dbReference type="RefSeq" id="WP_147769970.1">
    <property type="nucleotide sequence ID" value="NZ_VRKQ01000021.1"/>
</dbReference>
<dbReference type="PROSITE" id="PS51762">
    <property type="entry name" value="GH16_2"/>
    <property type="match status" value="1"/>
</dbReference>